<evidence type="ECO:0000256" key="1">
    <source>
        <dbReference type="SAM" id="SignalP"/>
    </source>
</evidence>
<proteinExistence type="predicted"/>
<comment type="caution">
    <text evidence="2">The sequence shown here is derived from an EMBL/GenBank/DDBJ whole genome shotgun (WGS) entry which is preliminary data.</text>
</comment>
<keyword evidence="3" id="KW-1185">Reference proteome</keyword>
<dbReference type="InterPro" id="IPR012338">
    <property type="entry name" value="Beta-lactam/transpept-like"/>
</dbReference>
<dbReference type="Proteomes" id="UP001165069">
    <property type="component" value="Unassembled WGS sequence"/>
</dbReference>
<sequence length="268" mass="29281">MWNPRILLAPVFVALSLVAQAVPEPAKAPALLPGEGFAITLGDGEVRAYGESKKEAPMGSLAKLVWLRLEGADWASRSVQFKCTGKAGPYVCWNREGHGRVDLGKALQESCNLAFLMWIADSQTHWKQDYGEAAGRVRMEEVFAPFLGRRLPPGEGLPPLTAAWVGDGDLLRTSPEAFLRWLMEPEQGEVVNFGERFLAGTWVEVKELFHQQGWWFKTGTAPVPGEPTATSAWVAGGKGSTLVVLHLPRGKGKADGLARIREILRLKG</sequence>
<keyword evidence="1" id="KW-0732">Signal</keyword>
<dbReference type="Gene3D" id="3.40.710.10">
    <property type="entry name" value="DD-peptidase/beta-lactamase superfamily"/>
    <property type="match status" value="1"/>
</dbReference>
<reference evidence="2 3" key="1">
    <citation type="journal article" date="2023" name="Antonie Van Leeuwenhoek">
        <title>Mesoterricola silvestris gen. nov., sp. nov., Mesoterricola sediminis sp. nov., Geothrix oryzae sp. nov., Geothrix edaphica sp. nov., Geothrix rubra sp. nov., and Geothrix limicola sp. nov., six novel members of Acidobacteriota isolated from soils.</title>
        <authorList>
            <person name="Itoh H."/>
            <person name="Sugisawa Y."/>
            <person name="Mise K."/>
            <person name="Xu Z."/>
            <person name="Kuniyasu M."/>
            <person name="Ushijima N."/>
            <person name="Kawano K."/>
            <person name="Kobayashi E."/>
            <person name="Shiratori Y."/>
            <person name="Masuda Y."/>
            <person name="Senoo K."/>
        </authorList>
    </citation>
    <scope>NUCLEOTIDE SEQUENCE [LARGE SCALE GENOMIC DNA]</scope>
    <source>
        <strain evidence="2 3">Red804</strain>
    </source>
</reference>
<gene>
    <name evidence="2" type="ORF">GETHLI_05090</name>
</gene>
<name>A0ABQ5QB14_9BACT</name>
<evidence type="ECO:0008006" key="4">
    <source>
        <dbReference type="Google" id="ProtNLM"/>
    </source>
</evidence>
<protein>
    <recommendedName>
        <fullName evidence="4">Penicillin-binding protein transpeptidase domain-containing protein</fullName>
    </recommendedName>
</protein>
<organism evidence="2 3">
    <name type="scientific">Geothrix limicola</name>
    <dbReference type="NCBI Taxonomy" id="2927978"/>
    <lineage>
        <taxon>Bacteria</taxon>
        <taxon>Pseudomonadati</taxon>
        <taxon>Acidobacteriota</taxon>
        <taxon>Holophagae</taxon>
        <taxon>Holophagales</taxon>
        <taxon>Holophagaceae</taxon>
        <taxon>Geothrix</taxon>
    </lineage>
</organism>
<evidence type="ECO:0000313" key="3">
    <source>
        <dbReference type="Proteomes" id="UP001165069"/>
    </source>
</evidence>
<dbReference type="SUPFAM" id="SSF56601">
    <property type="entry name" value="beta-lactamase/transpeptidase-like"/>
    <property type="match status" value="1"/>
</dbReference>
<feature type="chain" id="PRO_5045243202" description="Penicillin-binding protein transpeptidase domain-containing protein" evidence="1">
    <location>
        <begin position="22"/>
        <end position="268"/>
    </location>
</feature>
<feature type="signal peptide" evidence="1">
    <location>
        <begin position="1"/>
        <end position="21"/>
    </location>
</feature>
<evidence type="ECO:0000313" key="2">
    <source>
        <dbReference type="EMBL" id="GLH72007.1"/>
    </source>
</evidence>
<dbReference type="EMBL" id="BSDE01000001">
    <property type="protein sequence ID" value="GLH72007.1"/>
    <property type="molecule type" value="Genomic_DNA"/>
</dbReference>
<accession>A0ABQ5QB14</accession>